<dbReference type="InterPro" id="IPR039892">
    <property type="entry name" value="Spa2/Sph1"/>
</dbReference>
<feature type="region of interest" description="Disordered" evidence="2">
    <location>
        <begin position="705"/>
        <end position="788"/>
    </location>
</feature>
<feature type="region of interest" description="Disordered" evidence="2">
    <location>
        <begin position="221"/>
        <end position="298"/>
    </location>
</feature>
<evidence type="ECO:0000256" key="1">
    <source>
        <dbReference type="SAM" id="Coils"/>
    </source>
</evidence>
<comment type="caution">
    <text evidence="4">The sequence shown here is derived from an EMBL/GenBank/DDBJ whole genome shotgun (WGS) entry which is preliminary data.</text>
</comment>
<dbReference type="GO" id="GO:0005078">
    <property type="term" value="F:MAP-kinase scaffold activity"/>
    <property type="evidence" value="ECO:0007669"/>
    <property type="project" value="TreeGrafter"/>
</dbReference>
<feature type="compositionally biased region" description="Polar residues" evidence="2">
    <location>
        <begin position="465"/>
        <end position="476"/>
    </location>
</feature>
<dbReference type="PANTHER" id="PTHR21601">
    <property type="entry name" value="SPA2 PROTEIN"/>
    <property type="match status" value="1"/>
</dbReference>
<protein>
    <recommendedName>
        <fullName evidence="3">GIT Spa2 homology (SHD) domain-containing protein</fullName>
    </recommendedName>
</protein>
<dbReference type="SMART" id="SM00555">
    <property type="entry name" value="GIT"/>
    <property type="match status" value="2"/>
</dbReference>
<evidence type="ECO:0000256" key="2">
    <source>
        <dbReference type="SAM" id="MobiDB-lite"/>
    </source>
</evidence>
<evidence type="ECO:0000313" key="5">
    <source>
        <dbReference type="Proteomes" id="UP000777438"/>
    </source>
</evidence>
<sequence length="945" mass="102878">MSISLGRNAPLSPISVGGSEFSVSKYQGPDDSSYQPGRANLASPPNSGGSNANMSMNGFPSAPRSNGGPSPPASIAARSSSGTNIYARSENGRNSVRADLDESILSEHYVALRAFLTSRDPNSKQPPNKARDKLLRLSSVQFYELSTDVFDELIRRQAAARAPPNAPNGPPSFLLAEKTFHPKRNQARQRLSSLGPPRFRDLAADVFHELERRFPRFVGSDLQRNGSPMSIRGGPMSRSGTPVNGNFPPRGQSRMRRPSDAPSMRGPPPADAYGIPASPGGPNADYGRPTPKQLNQNNTIVPNKSTMLEEDDEGDSFALEQVTSNRESKRSAGSGVTSEADKKLIEDYQTQVRELREKLDSMEDAMKRKEDEMNGALDQERARSTATDLEKQEWNNLRIDLENKLASAQNLNQSMEQELQRVRDDHEAETQQLRNEVATTSAAAAAATADADEARAAASVAAASHQSNTRSMNASDADSELQRENEELRHSLAEQQHVTEEVRHQAEEFLSEMRMLSQQSGSTYERHAELENTIVNLEHEVREWRNRYARTKTQLRTMRASSMGVGIEHDAAKFVREKGYTDNNGLVKDVHVTKFQIAIDELLQRARTGDPETVMDAMKSVVASVRRITKDIDVAQPHIDEEMAQRQKQIRTKVSATANNLITASKNFATGAGISPVSLLDAAASHLSASIVDLLLLVKIRSTPAEELDDEDEGTITPVESTGFFSPHGTDQVSATQGSLPPPPPFQGLGGVRASADSSAYSPVNSPRQSTDPYSANQSMPKSNGLPNGMPYAAAVPSGLALNGHGPSQGDARAAEDLKLYLEDQNAVLVSEIQNLVTTVRGDANMGQITAEIESISAVVGKIITETQANGYGEMVSQIAHCRARLLEACDQGEDMANIGIGTNTTEWRQWSQTLPPMAFDTARETRELVQQIDRIVNSGVDEFS</sequence>
<feature type="compositionally biased region" description="Polar residues" evidence="2">
    <location>
        <begin position="756"/>
        <end position="786"/>
    </location>
</feature>
<evidence type="ECO:0000313" key="4">
    <source>
        <dbReference type="EMBL" id="KAH6900022.1"/>
    </source>
</evidence>
<reference evidence="4 5" key="1">
    <citation type="journal article" date="2021" name="Nat. Commun.">
        <title>Genetic determinants of endophytism in the Arabidopsis root mycobiome.</title>
        <authorList>
            <person name="Mesny F."/>
            <person name="Miyauchi S."/>
            <person name="Thiergart T."/>
            <person name="Pickel B."/>
            <person name="Atanasova L."/>
            <person name="Karlsson M."/>
            <person name="Huettel B."/>
            <person name="Barry K.W."/>
            <person name="Haridas S."/>
            <person name="Chen C."/>
            <person name="Bauer D."/>
            <person name="Andreopoulos W."/>
            <person name="Pangilinan J."/>
            <person name="LaButti K."/>
            <person name="Riley R."/>
            <person name="Lipzen A."/>
            <person name="Clum A."/>
            <person name="Drula E."/>
            <person name="Henrissat B."/>
            <person name="Kohler A."/>
            <person name="Grigoriev I.V."/>
            <person name="Martin F.M."/>
            <person name="Hacquard S."/>
        </authorList>
    </citation>
    <scope>NUCLEOTIDE SEQUENCE [LARGE SCALE GENOMIC DNA]</scope>
    <source>
        <strain evidence="4 5">MPI-CAGE-CH-0241</strain>
    </source>
</reference>
<feature type="compositionally biased region" description="Polar residues" evidence="2">
    <location>
        <begin position="718"/>
        <end position="739"/>
    </location>
</feature>
<evidence type="ECO:0000259" key="3">
    <source>
        <dbReference type="SMART" id="SM00555"/>
    </source>
</evidence>
<feature type="region of interest" description="Disordered" evidence="2">
    <location>
        <begin position="1"/>
        <end position="80"/>
    </location>
</feature>
<dbReference type="PANTHER" id="PTHR21601:SF0">
    <property type="entry name" value="PROTEIN SPA2-RELATED"/>
    <property type="match status" value="1"/>
</dbReference>
<feature type="region of interest" description="Disordered" evidence="2">
    <location>
        <begin position="322"/>
        <end position="343"/>
    </location>
</feature>
<feature type="compositionally biased region" description="Low complexity" evidence="2">
    <location>
        <begin position="65"/>
        <end position="80"/>
    </location>
</feature>
<feature type="compositionally biased region" description="Low complexity" evidence="2">
    <location>
        <begin position="42"/>
        <end position="57"/>
    </location>
</feature>
<name>A0A9P8WFZ5_9HYPO</name>
<dbReference type="Proteomes" id="UP000777438">
    <property type="component" value="Unassembled WGS sequence"/>
</dbReference>
<gene>
    <name evidence="4" type="ORF">B0T10DRAFT_554571</name>
</gene>
<feature type="domain" description="GIT Spa2 homology (SHD)" evidence="3">
    <location>
        <begin position="130"/>
        <end position="160"/>
    </location>
</feature>
<dbReference type="InterPro" id="IPR056439">
    <property type="entry name" value="VBS_C3G9"/>
</dbReference>
<dbReference type="Pfam" id="PF08518">
    <property type="entry name" value="GIT_SHD"/>
    <property type="match status" value="2"/>
</dbReference>
<feature type="coiled-coil region" evidence="1">
    <location>
        <begin position="527"/>
        <end position="554"/>
    </location>
</feature>
<dbReference type="InterPro" id="IPR013724">
    <property type="entry name" value="GIT_SHD"/>
</dbReference>
<dbReference type="GO" id="GO:0005826">
    <property type="term" value="C:actomyosin contractile ring"/>
    <property type="evidence" value="ECO:0007669"/>
    <property type="project" value="TreeGrafter"/>
</dbReference>
<dbReference type="OrthoDB" id="5588096at2759"/>
<feature type="domain" description="GIT Spa2 homology (SHD)" evidence="3">
    <location>
        <begin position="187"/>
        <end position="217"/>
    </location>
</feature>
<keyword evidence="1" id="KW-0175">Coiled coil</keyword>
<accession>A0A9P8WFZ5</accession>
<dbReference type="AlphaFoldDB" id="A0A9P8WFZ5"/>
<feature type="compositionally biased region" description="Polar residues" evidence="2">
    <location>
        <begin position="21"/>
        <end position="35"/>
    </location>
</feature>
<feature type="region of interest" description="Disordered" evidence="2">
    <location>
        <begin position="457"/>
        <end position="485"/>
    </location>
</feature>
<proteinExistence type="predicted"/>
<dbReference type="Pfam" id="PF23742">
    <property type="entry name" value="VBS_C3G9"/>
    <property type="match status" value="1"/>
</dbReference>
<organism evidence="4 5">
    <name type="scientific">Thelonectria olida</name>
    <dbReference type="NCBI Taxonomy" id="1576542"/>
    <lineage>
        <taxon>Eukaryota</taxon>
        <taxon>Fungi</taxon>
        <taxon>Dikarya</taxon>
        <taxon>Ascomycota</taxon>
        <taxon>Pezizomycotina</taxon>
        <taxon>Sordariomycetes</taxon>
        <taxon>Hypocreomycetidae</taxon>
        <taxon>Hypocreales</taxon>
        <taxon>Nectriaceae</taxon>
        <taxon>Thelonectria</taxon>
    </lineage>
</organism>
<dbReference type="EMBL" id="JAGPYM010000001">
    <property type="protein sequence ID" value="KAH6900022.1"/>
    <property type="molecule type" value="Genomic_DNA"/>
</dbReference>
<keyword evidence="5" id="KW-1185">Reference proteome</keyword>
<dbReference type="GO" id="GO:1902716">
    <property type="term" value="C:cell cortex of growing cell tip"/>
    <property type="evidence" value="ECO:0007669"/>
    <property type="project" value="TreeGrafter"/>
</dbReference>